<evidence type="ECO:0000256" key="1">
    <source>
        <dbReference type="ARBA" id="ARBA00000085"/>
    </source>
</evidence>
<proteinExistence type="predicted"/>
<dbReference type="FunFam" id="3.30.565.10:FF:000006">
    <property type="entry name" value="Sensor histidine kinase WalK"/>
    <property type="match status" value="1"/>
</dbReference>
<dbReference type="InterPro" id="IPR004358">
    <property type="entry name" value="Sig_transdc_His_kin-like_C"/>
</dbReference>
<protein>
    <recommendedName>
        <fullName evidence="3">histidine kinase</fullName>
        <ecNumber evidence="3">2.7.13.3</ecNumber>
    </recommendedName>
</protein>
<dbReference type="GO" id="GO:0000155">
    <property type="term" value="F:phosphorelay sensor kinase activity"/>
    <property type="evidence" value="ECO:0007669"/>
    <property type="project" value="InterPro"/>
</dbReference>
<dbReference type="Gene3D" id="3.30.565.10">
    <property type="entry name" value="Histidine kinase-like ATPase, C-terminal domain"/>
    <property type="match status" value="1"/>
</dbReference>
<sequence>MKSIRKSISIKWKIYLLLLGFSALLLVVLWLSQVAFLDRFYRAVKVAEIRGGAASIERNLDSPELAALVERTAAGSEVCIELLSENGRTQHSYGDLRDCALHSMRPLEKLRLLAAARENGGELMTYYDRENLRDARFLPADTRRQRTILYARILENGEGEAVAVLINSVIAPVEATVRTLRIQLLYITGFLLVFSAVLAFLLAKKVSRPIERINESAKALAKGDYGTSFSGGGYREVDELADTLNHTARELGKVESLRQELIANISHDLRTPLTLIGGYAEAMCDLPGEMSVENARIIVAETKRLTTLVNDVLDISKLQSGMQQIHPAPYNLTGSIRGMVERLSALLKKEGYTIDFLWEGEVTVDADESQISQALYNLLINGINYAGADKRVTVRQTLEDGWVKVSVEDNGEGIGEEHLPYIWDRYFKVDKTHRRAVTGTGLGLSIVKSVVELHGGRVGVESKPGEGSVFWIGLRMK</sequence>
<comment type="caution">
    <text evidence="12">The sequence shown here is derived from an EMBL/GenBank/DDBJ whole genome shotgun (WGS) entry which is preliminary data.</text>
</comment>
<dbReference type="PRINTS" id="PR00344">
    <property type="entry name" value="BCTRLSENSOR"/>
</dbReference>
<keyword evidence="4" id="KW-0597">Phosphoprotein</keyword>
<keyword evidence="13" id="KW-1185">Reference proteome</keyword>
<evidence type="ECO:0000256" key="5">
    <source>
        <dbReference type="ARBA" id="ARBA00022679"/>
    </source>
</evidence>
<dbReference type="InterPro" id="IPR005467">
    <property type="entry name" value="His_kinase_dom"/>
</dbReference>
<dbReference type="CDD" id="cd00075">
    <property type="entry name" value="HATPase"/>
    <property type="match status" value="1"/>
</dbReference>
<feature type="transmembrane region" description="Helical" evidence="9">
    <location>
        <begin position="184"/>
        <end position="203"/>
    </location>
</feature>
<dbReference type="Gene3D" id="1.10.287.130">
    <property type="match status" value="1"/>
</dbReference>
<comment type="catalytic activity">
    <reaction evidence="1">
        <text>ATP + protein L-histidine = ADP + protein N-phospho-L-histidine.</text>
        <dbReference type="EC" id="2.7.13.3"/>
    </reaction>
</comment>
<dbReference type="InterPro" id="IPR003594">
    <property type="entry name" value="HATPase_dom"/>
</dbReference>
<comment type="subcellular location">
    <subcellularLocation>
        <location evidence="2">Membrane</location>
    </subcellularLocation>
</comment>
<keyword evidence="8 9" id="KW-0472">Membrane</keyword>
<reference evidence="12 13" key="1">
    <citation type="submission" date="2020-01" db="EMBL/GenBank/DDBJ databases">
        <title>Anaeroalcalibacter tamaniensis gen. nov., sp. nov., moderately halophilic strictly anaerobic fermenter bacterium from mud volcano of Taman peninsula.</title>
        <authorList>
            <person name="Frolova A."/>
            <person name="Merkel A.Y."/>
            <person name="Slobodkin A.I."/>
        </authorList>
    </citation>
    <scope>NUCLEOTIDE SEQUENCE [LARGE SCALE GENOMIC DNA]</scope>
    <source>
        <strain evidence="12 13">F-3ap</strain>
    </source>
</reference>
<dbReference type="Gene3D" id="6.10.340.10">
    <property type="match status" value="1"/>
</dbReference>
<keyword evidence="9" id="KW-0812">Transmembrane</keyword>
<evidence type="ECO:0000256" key="7">
    <source>
        <dbReference type="ARBA" id="ARBA00023012"/>
    </source>
</evidence>
<evidence type="ECO:0000256" key="8">
    <source>
        <dbReference type="ARBA" id="ARBA00023136"/>
    </source>
</evidence>
<evidence type="ECO:0000256" key="4">
    <source>
        <dbReference type="ARBA" id="ARBA00022553"/>
    </source>
</evidence>
<dbReference type="InterPro" id="IPR003660">
    <property type="entry name" value="HAMP_dom"/>
</dbReference>
<dbReference type="PROSITE" id="PS50885">
    <property type="entry name" value="HAMP"/>
    <property type="match status" value="1"/>
</dbReference>
<keyword evidence="7" id="KW-0902">Two-component regulatory system</keyword>
<dbReference type="RefSeq" id="WP_162371135.1">
    <property type="nucleotide sequence ID" value="NZ_JAAEEH010000038.1"/>
</dbReference>
<dbReference type="CDD" id="cd06225">
    <property type="entry name" value="HAMP"/>
    <property type="match status" value="1"/>
</dbReference>
<dbReference type="SUPFAM" id="SSF55874">
    <property type="entry name" value="ATPase domain of HSP90 chaperone/DNA topoisomerase II/histidine kinase"/>
    <property type="match status" value="1"/>
</dbReference>
<dbReference type="SUPFAM" id="SSF158472">
    <property type="entry name" value="HAMP domain-like"/>
    <property type="match status" value="1"/>
</dbReference>
<dbReference type="CDD" id="cd00082">
    <property type="entry name" value="HisKA"/>
    <property type="match status" value="1"/>
</dbReference>
<dbReference type="GO" id="GO:0004721">
    <property type="term" value="F:phosphoprotein phosphatase activity"/>
    <property type="evidence" value="ECO:0007669"/>
    <property type="project" value="TreeGrafter"/>
</dbReference>
<feature type="domain" description="Histidine kinase" evidence="10">
    <location>
        <begin position="264"/>
        <end position="477"/>
    </location>
</feature>
<dbReference type="EMBL" id="JAAEEH010000038">
    <property type="protein sequence ID" value="NDL68411.1"/>
    <property type="molecule type" value="Genomic_DNA"/>
</dbReference>
<feature type="domain" description="HAMP" evidence="11">
    <location>
        <begin position="204"/>
        <end position="256"/>
    </location>
</feature>
<dbReference type="GO" id="GO:0005886">
    <property type="term" value="C:plasma membrane"/>
    <property type="evidence" value="ECO:0007669"/>
    <property type="project" value="TreeGrafter"/>
</dbReference>
<dbReference type="PROSITE" id="PS50109">
    <property type="entry name" value="HIS_KIN"/>
    <property type="match status" value="1"/>
</dbReference>
<dbReference type="SMART" id="SM00304">
    <property type="entry name" value="HAMP"/>
    <property type="match status" value="1"/>
</dbReference>
<dbReference type="PANTHER" id="PTHR45453:SF1">
    <property type="entry name" value="PHOSPHATE REGULON SENSOR PROTEIN PHOR"/>
    <property type="match status" value="1"/>
</dbReference>
<organism evidence="12 13">
    <name type="scientific">Anaerotalea alkaliphila</name>
    <dbReference type="NCBI Taxonomy" id="2662126"/>
    <lineage>
        <taxon>Bacteria</taxon>
        <taxon>Bacillati</taxon>
        <taxon>Bacillota</taxon>
        <taxon>Clostridia</taxon>
        <taxon>Eubacteriales</taxon>
        <taxon>Anaerotalea</taxon>
    </lineage>
</organism>
<keyword evidence="6 12" id="KW-0418">Kinase</keyword>
<dbReference type="PANTHER" id="PTHR45453">
    <property type="entry name" value="PHOSPHATE REGULON SENSOR PROTEIN PHOR"/>
    <property type="match status" value="1"/>
</dbReference>
<dbReference type="SMART" id="SM00388">
    <property type="entry name" value="HisKA"/>
    <property type="match status" value="1"/>
</dbReference>
<dbReference type="EC" id="2.7.13.3" evidence="3"/>
<dbReference type="GO" id="GO:0016036">
    <property type="term" value="P:cellular response to phosphate starvation"/>
    <property type="evidence" value="ECO:0007669"/>
    <property type="project" value="TreeGrafter"/>
</dbReference>
<evidence type="ECO:0000256" key="2">
    <source>
        <dbReference type="ARBA" id="ARBA00004370"/>
    </source>
</evidence>
<evidence type="ECO:0000256" key="6">
    <source>
        <dbReference type="ARBA" id="ARBA00022777"/>
    </source>
</evidence>
<evidence type="ECO:0000259" key="11">
    <source>
        <dbReference type="PROSITE" id="PS50885"/>
    </source>
</evidence>
<dbReference type="InterPro" id="IPR036890">
    <property type="entry name" value="HATPase_C_sf"/>
</dbReference>
<dbReference type="SMART" id="SM00387">
    <property type="entry name" value="HATPase_c"/>
    <property type="match status" value="1"/>
</dbReference>
<dbReference type="InterPro" id="IPR050351">
    <property type="entry name" value="BphY/WalK/GraS-like"/>
</dbReference>
<evidence type="ECO:0000259" key="10">
    <source>
        <dbReference type="PROSITE" id="PS50109"/>
    </source>
</evidence>
<evidence type="ECO:0000313" key="13">
    <source>
        <dbReference type="Proteomes" id="UP000461585"/>
    </source>
</evidence>
<accession>A0A7X5HXN7</accession>
<dbReference type="Proteomes" id="UP000461585">
    <property type="component" value="Unassembled WGS sequence"/>
</dbReference>
<keyword evidence="5" id="KW-0808">Transferase</keyword>
<name>A0A7X5HXN7_9FIRM</name>
<dbReference type="Pfam" id="PF00512">
    <property type="entry name" value="HisKA"/>
    <property type="match status" value="1"/>
</dbReference>
<gene>
    <name evidence="12" type="ORF">GXN74_11735</name>
</gene>
<evidence type="ECO:0000256" key="3">
    <source>
        <dbReference type="ARBA" id="ARBA00012438"/>
    </source>
</evidence>
<dbReference type="Pfam" id="PF00672">
    <property type="entry name" value="HAMP"/>
    <property type="match status" value="1"/>
</dbReference>
<dbReference type="InterPro" id="IPR003661">
    <property type="entry name" value="HisK_dim/P_dom"/>
</dbReference>
<dbReference type="InterPro" id="IPR036097">
    <property type="entry name" value="HisK_dim/P_sf"/>
</dbReference>
<dbReference type="AlphaFoldDB" id="A0A7X5HXN7"/>
<evidence type="ECO:0000313" key="12">
    <source>
        <dbReference type="EMBL" id="NDL68411.1"/>
    </source>
</evidence>
<dbReference type="FunFam" id="1.10.287.130:FF:000001">
    <property type="entry name" value="Two-component sensor histidine kinase"/>
    <property type="match status" value="1"/>
</dbReference>
<dbReference type="SUPFAM" id="SSF47384">
    <property type="entry name" value="Homodimeric domain of signal transducing histidine kinase"/>
    <property type="match status" value="1"/>
</dbReference>
<evidence type="ECO:0000256" key="9">
    <source>
        <dbReference type="SAM" id="Phobius"/>
    </source>
</evidence>
<dbReference type="Pfam" id="PF02518">
    <property type="entry name" value="HATPase_c"/>
    <property type="match status" value="1"/>
</dbReference>
<keyword evidence="9" id="KW-1133">Transmembrane helix</keyword>